<name>A0ABW1UQV6_9LACO</name>
<evidence type="ECO:0000259" key="1">
    <source>
        <dbReference type="Pfam" id="PF01370"/>
    </source>
</evidence>
<dbReference type="Pfam" id="PF01370">
    <property type="entry name" value="Epimerase"/>
    <property type="match status" value="1"/>
</dbReference>
<feature type="domain" description="NAD-dependent epimerase/dehydratase" evidence="1">
    <location>
        <begin position="3"/>
        <end position="216"/>
    </location>
</feature>
<keyword evidence="3" id="KW-1185">Reference proteome</keyword>
<dbReference type="PANTHER" id="PTHR48079:SF6">
    <property type="entry name" value="NAD(P)-BINDING DOMAIN-CONTAINING PROTEIN-RELATED"/>
    <property type="match status" value="1"/>
</dbReference>
<sequence>MKVVVLGSTGHIGSFLVPQLVRAGYQVVAVSRGQRRPYAADKAWDEVEQVSLDRVKDAQFTAKVAALHGDVVVDLINFNVAETRKMITTLSQTSVQQYLYCSSIWAHGRATTLPVQPNAFKEPLDAYGRDKYESEKLLKQAYLASGFPATVIMPGQISGPGWAIISPYGNTDTTVFQKIANGERIFLPNFGMETLHHVHAADVAQLFVRAIQHRASALGQSFHAVAGESITLYGYAQAMYHDFQQAPQIDFLPWPDWQQMIGDAAATESTYYHLARSGQYSIENGRRLLGYAPQYSVLETIRSAVDSYRQRGVITVPKGN</sequence>
<dbReference type="EMBL" id="JBHSSM010000015">
    <property type="protein sequence ID" value="MFC6315164.1"/>
    <property type="molecule type" value="Genomic_DNA"/>
</dbReference>
<dbReference type="Proteomes" id="UP001596310">
    <property type="component" value="Unassembled WGS sequence"/>
</dbReference>
<organism evidence="2 3">
    <name type="scientific">Lapidilactobacillus achengensis</name>
    <dbReference type="NCBI Taxonomy" id="2486000"/>
    <lineage>
        <taxon>Bacteria</taxon>
        <taxon>Bacillati</taxon>
        <taxon>Bacillota</taxon>
        <taxon>Bacilli</taxon>
        <taxon>Lactobacillales</taxon>
        <taxon>Lactobacillaceae</taxon>
        <taxon>Lapidilactobacillus</taxon>
    </lineage>
</organism>
<evidence type="ECO:0000313" key="3">
    <source>
        <dbReference type="Proteomes" id="UP001596310"/>
    </source>
</evidence>
<dbReference type="SUPFAM" id="SSF51735">
    <property type="entry name" value="NAD(P)-binding Rossmann-fold domains"/>
    <property type="match status" value="1"/>
</dbReference>
<dbReference type="RefSeq" id="WP_125596348.1">
    <property type="nucleotide sequence ID" value="NZ_JBHSSM010000015.1"/>
</dbReference>
<dbReference type="Gene3D" id="3.40.50.720">
    <property type="entry name" value="NAD(P)-binding Rossmann-like Domain"/>
    <property type="match status" value="1"/>
</dbReference>
<reference evidence="3" key="1">
    <citation type="journal article" date="2019" name="Int. J. Syst. Evol. Microbiol.">
        <title>The Global Catalogue of Microorganisms (GCM) 10K type strain sequencing project: providing services to taxonomists for standard genome sequencing and annotation.</title>
        <authorList>
            <consortium name="The Broad Institute Genomics Platform"/>
            <consortium name="The Broad Institute Genome Sequencing Center for Infectious Disease"/>
            <person name="Wu L."/>
            <person name="Ma J."/>
        </authorList>
    </citation>
    <scope>NUCLEOTIDE SEQUENCE [LARGE SCALE GENOMIC DNA]</scope>
    <source>
        <strain evidence="3">CCM 8897</strain>
    </source>
</reference>
<dbReference type="InterPro" id="IPR036291">
    <property type="entry name" value="NAD(P)-bd_dom_sf"/>
</dbReference>
<dbReference type="InterPro" id="IPR001509">
    <property type="entry name" value="Epimerase_deHydtase"/>
</dbReference>
<evidence type="ECO:0000313" key="2">
    <source>
        <dbReference type="EMBL" id="MFC6315164.1"/>
    </source>
</evidence>
<proteinExistence type="predicted"/>
<dbReference type="InterPro" id="IPR051783">
    <property type="entry name" value="NAD(P)-dependent_oxidoreduct"/>
</dbReference>
<accession>A0ABW1UQV6</accession>
<comment type="caution">
    <text evidence="2">The sequence shown here is derived from an EMBL/GenBank/DDBJ whole genome shotgun (WGS) entry which is preliminary data.</text>
</comment>
<gene>
    <name evidence="2" type="ORF">ACFQHW_06200</name>
</gene>
<protein>
    <submittedName>
        <fullName evidence="2">NAD-dependent epimerase/dehydratase family protein</fullName>
    </submittedName>
</protein>
<dbReference type="PANTHER" id="PTHR48079">
    <property type="entry name" value="PROTEIN YEEZ"/>
    <property type="match status" value="1"/>
</dbReference>